<dbReference type="CDD" id="cd06163">
    <property type="entry name" value="S2P-M50_PDZ_RseP-like"/>
    <property type="match status" value="1"/>
</dbReference>
<dbReference type="GO" id="GO:0004222">
    <property type="term" value="F:metalloendopeptidase activity"/>
    <property type="evidence" value="ECO:0007669"/>
    <property type="project" value="InterPro"/>
</dbReference>
<feature type="domain" description="PDZ" evidence="12">
    <location>
        <begin position="186"/>
        <end position="260"/>
    </location>
</feature>
<keyword evidence="9 11" id="KW-0482">Metalloprotease</keyword>
<dbReference type="SMART" id="SM00228">
    <property type="entry name" value="PDZ"/>
    <property type="match status" value="1"/>
</dbReference>
<keyword evidence="6 11" id="KW-0378">Hydrolase</keyword>
<comment type="caution">
    <text evidence="13">The sequence shown here is derived from an EMBL/GenBank/DDBJ whole genome shotgun (WGS) entry which is preliminary data.</text>
</comment>
<dbReference type="GO" id="GO:0006508">
    <property type="term" value="P:proteolysis"/>
    <property type="evidence" value="ECO:0007669"/>
    <property type="project" value="UniProtKB-KW"/>
</dbReference>
<gene>
    <name evidence="13" type="ORF">IV81_GL000089</name>
</gene>
<name>A0A0R2L902_9LACO</name>
<evidence type="ECO:0000256" key="8">
    <source>
        <dbReference type="ARBA" id="ARBA00022989"/>
    </source>
</evidence>
<dbReference type="PANTHER" id="PTHR42837:SF2">
    <property type="entry name" value="MEMBRANE METALLOPROTEASE ARASP2, CHLOROPLASTIC-RELATED"/>
    <property type="match status" value="1"/>
</dbReference>
<comment type="similarity">
    <text evidence="3 11">Belongs to the peptidase M50B family.</text>
</comment>
<evidence type="ECO:0000256" key="7">
    <source>
        <dbReference type="ARBA" id="ARBA00022833"/>
    </source>
</evidence>
<dbReference type="SUPFAM" id="SSF50156">
    <property type="entry name" value="PDZ domain-like"/>
    <property type="match status" value="1"/>
</dbReference>
<sequence>MITTIITFIIVFGILVIVHEYGHFIAAKKSGILVREFSVGMGPKIVDMQRNGTTYTLRILPIGGYVRMAGLDEQEDELKPGQHVTLTTNAQGEVTVINTSNKVQNLAGIPVDVTKFDLQDALFIEGYENGDEDQTRRFKIIHDASIIESDGTEVRIAPRDVQFQSASIWRRLITNFAGPFNNFILAIIVFSIMGVAQGAVPSNSNKVQVIENGIAQKAGLKDNDRIVSANGVKINNWTELSKAVSNNPEKSVTLKVVRGDQTQDIKVTPKLVKNGSQKVGMIGVQATMTTNLGQRILYGFTGTWQMTKSLFTALGQMLHGFSLNDLGGPVAIYATTSKATHQGLLSVMYVLGFLSLNLGIVNLLPIPALDGGKILLNFIEVIRRKPMKTETENLITLIGFGFLMLLMLLVTWNDIQRYFF</sequence>
<dbReference type="InterPro" id="IPR041489">
    <property type="entry name" value="PDZ_6"/>
</dbReference>
<dbReference type="Pfam" id="PF02163">
    <property type="entry name" value="Peptidase_M50"/>
    <property type="match status" value="1"/>
</dbReference>
<comment type="subcellular location">
    <subcellularLocation>
        <location evidence="2">Membrane</location>
        <topology evidence="2">Multi-pass membrane protein</topology>
    </subcellularLocation>
</comment>
<evidence type="ECO:0000256" key="5">
    <source>
        <dbReference type="ARBA" id="ARBA00022692"/>
    </source>
</evidence>
<keyword evidence="4" id="KW-0645">Protease</keyword>
<keyword evidence="7 11" id="KW-0862">Zinc</keyword>
<keyword evidence="8 11" id="KW-1133">Transmembrane helix</keyword>
<keyword evidence="11" id="KW-0479">Metal-binding</keyword>
<evidence type="ECO:0000313" key="14">
    <source>
        <dbReference type="Proteomes" id="UP000051859"/>
    </source>
</evidence>
<proteinExistence type="inferred from homology"/>
<evidence type="ECO:0000256" key="6">
    <source>
        <dbReference type="ARBA" id="ARBA00022801"/>
    </source>
</evidence>
<evidence type="ECO:0000256" key="1">
    <source>
        <dbReference type="ARBA" id="ARBA00001947"/>
    </source>
</evidence>
<accession>A0A0R2L902</accession>
<dbReference type="NCBIfam" id="TIGR00054">
    <property type="entry name" value="RIP metalloprotease RseP"/>
    <property type="match status" value="1"/>
</dbReference>
<dbReference type="Gene3D" id="2.30.42.10">
    <property type="match status" value="1"/>
</dbReference>
<organism evidence="13 14">
    <name type="scientific">Pediococcus stilesii</name>
    <dbReference type="NCBI Taxonomy" id="331679"/>
    <lineage>
        <taxon>Bacteria</taxon>
        <taxon>Bacillati</taxon>
        <taxon>Bacillota</taxon>
        <taxon>Bacilli</taxon>
        <taxon>Lactobacillales</taxon>
        <taxon>Lactobacillaceae</taxon>
        <taxon>Pediococcus</taxon>
    </lineage>
</organism>
<dbReference type="STRING" id="331679.IV81_GL000089"/>
<evidence type="ECO:0000313" key="13">
    <source>
        <dbReference type="EMBL" id="KRN95207.1"/>
    </source>
</evidence>
<keyword evidence="5 11" id="KW-0812">Transmembrane</keyword>
<dbReference type="RefSeq" id="WP_057801202.1">
    <property type="nucleotide sequence ID" value="NZ_JQBX01000001.1"/>
</dbReference>
<dbReference type="AlphaFoldDB" id="A0A0R2L902"/>
<dbReference type="GO" id="GO:0016020">
    <property type="term" value="C:membrane"/>
    <property type="evidence" value="ECO:0007669"/>
    <property type="project" value="UniProtKB-SubCell"/>
</dbReference>
<reference evidence="13 14" key="1">
    <citation type="journal article" date="2015" name="Genome Announc.">
        <title>Expanding the biotechnology potential of lactobacilli through comparative genomics of 213 strains and associated genera.</title>
        <authorList>
            <person name="Sun Z."/>
            <person name="Harris H.M."/>
            <person name="McCann A."/>
            <person name="Guo C."/>
            <person name="Argimon S."/>
            <person name="Zhang W."/>
            <person name="Yang X."/>
            <person name="Jeffery I.B."/>
            <person name="Cooney J.C."/>
            <person name="Kagawa T.F."/>
            <person name="Liu W."/>
            <person name="Song Y."/>
            <person name="Salvetti E."/>
            <person name="Wrobel A."/>
            <person name="Rasinkangas P."/>
            <person name="Parkhill J."/>
            <person name="Rea M.C."/>
            <person name="O'Sullivan O."/>
            <person name="Ritari J."/>
            <person name="Douillard F.P."/>
            <person name="Paul Ross R."/>
            <person name="Yang R."/>
            <person name="Briner A.E."/>
            <person name="Felis G.E."/>
            <person name="de Vos W.M."/>
            <person name="Barrangou R."/>
            <person name="Klaenhammer T.R."/>
            <person name="Caufield P.W."/>
            <person name="Cui Y."/>
            <person name="Zhang H."/>
            <person name="O'Toole P.W."/>
        </authorList>
    </citation>
    <scope>NUCLEOTIDE SEQUENCE [LARGE SCALE GENOMIC DNA]</scope>
    <source>
        <strain evidence="13 14">DSM 18001</strain>
    </source>
</reference>
<dbReference type="Pfam" id="PF17820">
    <property type="entry name" value="PDZ_6"/>
    <property type="match status" value="1"/>
</dbReference>
<evidence type="ECO:0000256" key="10">
    <source>
        <dbReference type="ARBA" id="ARBA00023136"/>
    </source>
</evidence>
<feature type="transmembrane region" description="Helical" evidence="11">
    <location>
        <begin position="6"/>
        <end position="26"/>
    </location>
</feature>
<feature type="transmembrane region" description="Helical" evidence="11">
    <location>
        <begin position="180"/>
        <end position="200"/>
    </location>
</feature>
<dbReference type="InterPro" id="IPR004387">
    <property type="entry name" value="Pept_M50_Zn"/>
</dbReference>
<dbReference type="Proteomes" id="UP000051859">
    <property type="component" value="Unassembled WGS sequence"/>
</dbReference>
<protein>
    <recommendedName>
        <fullName evidence="11">Zinc metalloprotease</fullName>
        <ecNumber evidence="11">3.4.24.-</ecNumber>
    </recommendedName>
</protein>
<evidence type="ECO:0000256" key="2">
    <source>
        <dbReference type="ARBA" id="ARBA00004141"/>
    </source>
</evidence>
<dbReference type="GO" id="GO:0046872">
    <property type="term" value="F:metal ion binding"/>
    <property type="evidence" value="ECO:0007669"/>
    <property type="project" value="UniProtKB-KW"/>
</dbReference>
<dbReference type="EC" id="3.4.24.-" evidence="11"/>
<dbReference type="InterPro" id="IPR036034">
    <property type="entry name" value="PDZ_sf"/>
</dbReference>
<evidence type="ECO:0000256" key="11">
    <source>
        <dbReference type="RuleBase" id="RU362031"/>
    </source>
</evidence>
<evidence type="ECO:0000256" key="3">
    <source>
        <dbReference type="ARBA" id="ARBA00007931"/>
    </source>
</evidence>
<dbReference type="CDD" id="cd23081">
    <property type="entry name" value="cpPDZ_EcRseP-like"/>
    <property type="match status" value="1"/>
</dbReference>
<dbReference type="InterPro" id="IPR001478">
    <property type="entry name" value="PDZ"/>
</dbReference>
<dbReference type="EMBL" id="JQBX01000001">
    <property type="protein sequence ID" value="KRN95207.1"/>
    <property type="molecule type" value="Genomic_DNA"/>
</dbReference>
<dbReference type="InterPro" id="IPR008915">
    <property type="entry name" value="Peptidase_M50"/>
</dbReference>
<keyword evidence="14" id="KW-1185">Reference proteome</keyword>
<evidence type="ECO:0000256" key="9">
    <source>
        <dbReference type="ARBA" id="ARBA00023049"/>
    </source>
</evidence>
<evidence type="ECO:0000259" key="12">
    <source>
        <dbReference type="SMART" id="SM00228"/>
    </source>
</evidence>
<feature type="transmembrane region" description="Helical" evidence="11">
    <location>
        <begin position="343"/>
        <end position="364"/>
    </location>
</feature>
<comment type="cofactor">
    <cofactor evidence="1 11">
        <name>Zn(2+)</name>
        <dbReference type="ChEBI" id="CHEBI:29105"/>
    </cofactor>
</comment>
<dbReference type="PATRIC" id="fig|331679.3.peg.90"/>
<dbReference type="PANTHER" id="PTHR42837">
    <property type="entry name" value="REGULATOR OF SIGMA-E PROTEASE RSEP"/>
    <property type="match status" value="1"/>
</dbReference>
<keyword evidence="10 11" id="KW-0472">Membrane</keyword>
<evidence type="ECO:0000256" key="4">
    <source>
        <dbReference type="ARBA" id="ARBA00022670"/>
    </source>
</evidence>
<feature type="transmembrane region" description="Helical" evidence="11">
    <location>
        <begin position="393"/>
        <end position="412"/>
    </location>
</feature>